<feature type="repeat" description="TPR" evidence="3">
    <location>
        <begin position="447"/>
        <end position="480"/>
    </location>
</feature>
<dbReference type="PROSITE" id="PS51996">
    <property type="entry name" value="TR_MART"/>
    <property type="match status" value="1"/>
</dbReference>
<dbReference type="AlphaFoldDB" id="A0A814M6Z0"/>
<dbReference type="Proteomes" id="UP000663889">
    <property type="component" value="Unassembled WGS sequence"/>
</dbReference>
<evidence type="ECO:0000313" key="5">
    <source>
        <dbReference type="EMBL" id="CAF1073618.1"/>
    </source>
</evidence>
<keyword evidence="2 3" id="KW-0802">TPR repeat</keyword>
<reference evidence="5" key="1">
    <citation type="submission" date="2021-02" db="EMBL/GenBank/DDBJ databases">
        <authorList>
            <person name="Nowell W R."/>
        </authorList>
    </citation>
    <scope>NUCLEOTIDE SEQUENCE</scope>
</reference>
<dbReference type="EMBL" id="CAJNOU010000724">
    <property type="protein sequence ID" value="CAF1073618.1"/>
    <property type="molecule type" value="Genomic_DNA"/>
</dbReference>
<sequence length="540" mass="62191">MYTKLLKEILLKLDYDEHQKKHFIALSRDFYDNNTNALQIVDEFERDYQSDASIWWYTRPCFLHQMLNRALRMQDVETVIIMGFFLRDLHQKIDELYSKSNPPKSFIVYRGQAMSNNDFEKLCKCKGGLFSFNSFLSTSRNRQVSLMFAESNADNPNMKGVLFVMRIDTINTNVPFISLDGISYYEDEKEILFSMQTVFRIGDVKKIENEVWQVDLTLTSDDDQQLKILSKHMIEDLDGGTTWQQLGHLMYKMGQFKKGEEIYQMLLNITSVNDEDQITILYQMLGILKCKKGHLRQALSFFQTALDIRQNIVSSNHSSLAILHSNIGAVQNSMGEYSAAITSYNKALDIVRNSEQMNYANLATIYSNIGAAYRNMGEYPNARSYYEKALEIRKQHLPLKHPELAHVHINIGTVCGDMGNYSDSLENHKEGLELLKKSLPSNHPDLAVAFSCLGSIFLRIRDHSNAILYYKEALKIFEKSEFSDHPDLAILFNNIGTVYFTIGDYARALSHYEKGLNIRLSTEHQNYIDLAANYNNIALV</sequence>
<organism evidence="5 6">
    <name type="scientific">Rotaria sordida</name>
    <dbReference type="NCBI Taxonomy" id="392033"/>
    <lineage>
        <taxon>Eukaryota</taxon>
        <taxon>Metazoa</taxon>
        <taxon>Spiralia</taxon>
        <taxon>Gnathifera</taxon>
        <taxon>Rotifera</taxon>
        <taxon>Eurotatoria</taxon>
        <taxon>Bdelloidea</taxon>
        <taxon>Philodinida</taxon>
        <taxon>Philodinidae</taxon>
        <taxon>Rotaria</taxon>
    </lineage>
</organism>
<protein>
    <recommendedName>
        <fullName evidence="4">ADP ribosyltransferase domain-containing protein</fullName>
    </recommendedName>
</protein>
<dbReference type="Pfam" id="PF03496">
    <property type="entry name" value="ADPrib_exo_Tox"/>
    <property type="match status" value="1"/>
</dbReference>
<comment type="caution">
    <text evidence="5">The sequence shown here is derived from an EMBL/GenBank/DDBJ whole genome shotgun (WGS) entry which is preliminary data.</text>
</comment>
<feature type="repeat" description="TPR" evidence="3">
    <location>
        <begin position="279"/>
        <end position="312"/>
    </location>
</feature>
<dbReference type="PROSITE" id="PS50293">
    <property type="entry name" value="TPR_REGION"/>
    <property type="match status" value="1"/>
</dbReference>
<dbReference type="SMART" id="SM00028">
    <property type="entry name" value="TPR"/>
    <property type="match status" value="7"/>
</dbReference>
<dbReference type="SUPFAM" id="SSF56399">
    <property type="entry name" value="ADP-ribosylation"/>
    <property type="match status" value="1"/>
</dbReference>
<feature type="repeat" description="TPR" evidence="3">
    <location>
        <begin position="363"/>
        <end position="396"/>
    </location>
</feature>
<gene>
    <name evidence="5" type="ORF">SEV965_LOCUS14485</name>
</gene>
<feature type="repeat" description="TPR" evidence="3">
    <location>
        <begin position="489"/>
        <end position="522"/>
    </location>
</feature>
<dbReference type="Pfam" id="PF13424">
    <property type="entry name" value="TPR_12"/>
    <property type="match status" value="3"/>
</dbReference>
<dbReference type="Gene3D" id="1.25.40.10">
    <property type="entry name" value="Tetratricopeptide repeat domain"/>
    <property type="match status" value="3"/>
</dbReference>
<keyword evidence="1" id="KW-0677">Repeat</keyword>
<feature type="domain" description="ADP ribosyltransferase" evidence="4">
    <location>
        <begin position="65"/>
        <end position="226"/>
    </location>
</feature>
<evidence type="ECO:0000256" key="2">
    <source>
        <dbReference type="ARBA" id="ARBA00022803"/>
    </source>
</evidence>
<accession>A0A814M6Z0</accession>
<dbReference type="PROSITE" id="PS50005">
    <property type="entry name" value="TPR"/>
    <property type="match status" value="5"/>
</dbReference>
<dbReference type="InterPro" id="IPR019734">
    <property type="entry name" value="TPR_rpt"/>
</dbReference>
<dbReference type="PANTHER" id="PTHR45641:SF19">
    <property type="entry name" value="NEPHROCYSTIN-3"/>
    <property type="match status" value="1"/>
</dbReference>
<dbReference type="PANTHER" id="PTHR45641">
    <property type="entry name" value="TETRATRICOPEPTIDE REPEAT PROTEIN (AFU_ORTHOLOGUE AFUA_6G03870)"/>
    <property type="match status" value="1"/>
</dbReference>
<dbReference type="Gene3D" id="3.90.176.10">
    <property type="entry name" value="Toxin ADP-ribosyltransferase, Chain A, domain 1"/>
    <property type="match status" value="1"/>
</dbReference>
<dbReference type="SUPFAM" id="SSF81901">
    <property type="entry name" value="HCP-like"/>
    <property type="match status" value="1"/>
</dbReference>
<name>A0A814M6Z0_9BILA</name>
<evidence type="ECO:0000259" key="4">
    <source>
        <dbReference type="Pfam" id="PF03496"/>
    </source>
</evidence>
<evidence type="ECO:0000256" key="1">
    <source>
        <dbReference type="ARBA" id="ARBA00022737"/>
    </source>
</evidence>
<proteinExistence type="predicted"/>
<feature type="repeat" description="TPR" evidence="3">
    <location>
        <begin position="321"/>
        <end position="354"/>
    </location>
</feature>
<evidence type="ECO:0000256" key="3">
    <source>
        <dbReference type="PROSITE-ProRule" id="PRU00339"/>
    </source>
</evidence>
<evidence type="ECO:0000313" key="6">
    <source>
        <dbReference type="Proteomes" id="UP000663889"/>
    </source>
</evidence>
<dbReference type="GO" id="GO:0005576">
    <property type="term" value="C:extracellular region"/>
    <property type="evidence" value="ECO:0007669"/>
    <property type="project" value="InterPro"/>
</dbReference>
<dbReference type="InterPro" id="IPR003540">
    <property type="entry name" value="ADP-ribosyltransferase"/>
</dbReference>
<dbReference type="InterPro" id="IPR011990">
    <property type="entry name" value="TPR-like_helical_dom_sf"/>
</dbReference>